<dbReference type="AlphaFoldDB" id="A0A5S4EM42"/>
<reference evidence="1 2" key="1">
    <citation type="submission" date="2019-04" db="EMBL/GenBank/DDBJ databases">
        <title>A novel phosphate-accumulating bacterium identified in bioreactor for phosphate removal from wastewater.</title>
        <authorList>
            <person name="Kotlyarov R.Y."/>
            <person name="Beletsky A.V."/>
            <person name="Kallistova A.Y."/>
            <person name="Dorofeev A.G."/>
            <person name="Nikolaev Y.Y."/>
            <person name="Pimenov N.V."/>
            <person name="Ravin N.V."/>
            <person name="Mardanov A.V."/>
        </authorList>
    </citation>
    <scope>NUCLEOTIDE SEQUENCE [LARGE SCALE GENOMIC DNA]</scope>
    <source>
        <strain evidence="1 2">Bin19</strain>
    </source>
</reference>
<evidence type="ECO:0000313" key="1">
    <source>
        <dbReference type="EMBL" id="TMQ76458.1"/>
    </source>
</evidence>
<dbReference type="Proteomes" id="UP000306324">
    <property type="component" value="Unassembled WGS sequence"/>
</dbReference>
<keyword evidence="2" id="KW-1185">Reference proteome</keyword>
<name>A0A5S4EM42_9PROT</name>
<organism evidence="1 2">
    <name type="scientific">Candidatus Accumulibacter phosphatis</name>
    <dbReference type="NCBI Taxonomy" id="327160"/>
    <lineage>
        <taxon>Bacteria</taxon>
        <taxon>Pseudomonadati</taxon>
        <taxon>Pseudomonadota</taxon>
        <taxon>Betaproteobacteria</taxon>
        <taxon>Candidatus Accumulibacter</taxon>
    </lineage>
</organism>
<dbReference type="EMBL" id="SWAD01000050">
    <property type="protein sequence ID" value="TMQ76458.1"/>
    <property type="molecule type" value="Genomic_DNA"/>
</dbReference>
<evidence type="ECO:0000313" key="2">
    <source>
        <dbReference type="Proteomes" id="UP000306324"/>
    </source>
</evidence>
<accession>A0A5S4EM42</accession>
<gene>
    <name evidence="1" type="ORF">ACCUM_4308</name>
</gene>
<proteinExistence type="predicted"/>
<protein>
    <submittedName>
        <fullName evidence="1">Uncharacterized protein</fullName>
    </submittedName>
</protein>
<comment type="caution">
    <text evidence="1">The sequence shown here is derived from an EMBL/GenBank/DDBJ whole genome shotgun (WGS) entry which is preliminary data.</text>
</comment>
<sequence length="37" mass="3981">MPWTFMTVILPADHALPMIAQGIDAQCGAGGLRVLER</sequence>